<dbReference type="EMBL" id="CADCTW010000126">
    <property type="protein sequence ID" value="CAA9332667.1"/>
    <property type="molecule type" value="Genomic_DNA"/>
</dbReference>
<dbReference type="InterPro" id="IPR048502">
    <property type="entry name" value="NamZ_N"/>
</dbReference>
<sequence>MLAAGACRTGSPPEAASGGADSLARPPASAGARAEARNANVIPGIEILIRDSLHLVRGKRVGLITNQSAVTRTGELGADVLARTPGVQLVALFGPEHGIRGNLEAGATFVGGRDTKTGVPVYSLYDRTQRPTAEELANVDVLVFDIQDIGARVYTFVWTMAMAMEEAAKRKIPFVVLDRPNPITAALDGPVMDIEVKTVTQVITGYYTVPLRHGMTAGEIARYYNADAKIGADLHVVPVEGWRPDMWFEDTGLRFVPPSPNIRSVTSALNFTGLVLGEATNVHVGRGTEAPFNYVGAPWLDANRLRESVAKYNLPGVRLTPVQITPTTNPAVDTDYKGQTFTSLRLDITDRRTYRPAYTALVLLSEAKKQNPAQFRIKNTGFTQMLGSHWARAAFDRGDDPREIDRRWQRELAEWDRTERAPYRLYR</sequence>
<gene>
    <name evidence="4" type="ORF">AVDCRST_MAG68-2505</name>
</gene>
<dbReference type="InterPro" id="IPR048503">
    <property type="entry name" value="NamZ_C"/>
</dbReference>
<protein>
    <submittedName>
        <fullName evidence="4">Protein YzbB</fullName>
    </submittedName>
</protein>
<dbReference type="PIRSF" id="PIRSF016719">
    <property type="entry name" value="UCP016719"/>
    <property type="match status" value="1"/>
</dbReference>
<feature type="domain" description="Peptidoglycan beta-N-acetylmuramidase NamZ N-terminal" evidence="2">
    <location>
        <begin position="61"/>
        <end position="265"/>
    </location>
</feature>
<organism evidence="4">
    <name type="scientific">uncultured Gemmatimonadota bacterium</name>
    <dbReference type="NCBI Taxonomy" id="203437"/>
    <lineage>
        <taxon>Bacteria</taxon>
        <taxon>Pseudomonadati</taxon>
        <taxon>Gemmatimonadota</taxon>
        <taxon>environmental samples</taxon>
    </lineage>
</organism>
<evidence type="ECO:0000256" key="1">
    <source>
        <dbReference type="SAM" id="MobiDB-lite"/>
    </source>
</evidence>
<dbReference type="PANTHER" id="PTHR42915">
    <property type="entry name" value="HYPOTHETICAL 460 KDA PROTEIN IN FEUA-SIGW INTERGENIC REGION [PRECURSOR]"/>
    <property type="match status" value="1"/>
</dbReference>
<proteinExistence type="predicted"/>
<reference evidence="4" key="1">
    <citation type="submission" date="2020-02" db="EMBL/GenBank/DDBJ databases">
        <authorList>
            <person name="Meier V. D."/>
        </authorList>
    </citation>
    <scope>NUCLEOTIDE SEQUENCE</scope>
    <source>
        <strain evidence="4">AVDCRST_MAG68</strain>
    </source>
</reference>
<accession>A0A6J4LIE8</accession>
<dbReference type="PANTHER" id="PTHR42915:SF1">
    <property type="entry name" value="PEPTIDOGLYCAN BETA-N-ACETYLMURAMIDASE NAMZ"/>
    <property type="match status" value="1"/>
</dbReference>
<name>A0A6J4LIE8_9BACT</name>
<feature type="domain" description="Peptidoglycan beta-N-acetylmuramidase NamZ C-terminal" evidence="3">
    <location>
        <begin position="271"/>
        <end position="426"/>
    </location>
</feature>
<evidence type="ECO:0000313" key="4">
    <source>
        <dbReference type="EMBL" id="CAA9332667.1"/>
    </source>
</evidence>
<feature type="region of interest" description="Disordered" evidence="1">
    <location>
        <begin position="1"/>
        <end position="31"/>
    </location>
</feature>
<dbReference type="AlphaFoldDB" id="A0A6J4LIE8"/>
<dbReference type="GO" id="GO:0033922">
    <property type="term" value="F:peptidoglycan beta-N-acetylmuramidase activity"/>
    <property type="evidence" value="ECO:0007669"/>
    <property type="project" value="InterPro"/>
</dbReference>
<dbReference type="Pfam" id="PF07075">
    <property type="entry name" value="NamZ_N"/>
    <property type="match status" value="1"/>
</dbReference>
<evidence type="ECO:0000259" key="3">
    <source>
        <dbReference type="Pfam" id="PF20732"/>
    </source>
</evidence>
<dbReference type="Pfam" id="PF20732">
    <property type="entry name" value="NamZ_C"/>
    <property type="match status" value="1"/>
</dbReference>
<evidence type="ECO:0000259" key="2">
    <source>
        <dbReference type="Pfam" id="PF07075"/>
    </source>
</evidence>
<dbReference type="InterPro" id="IPR008302">
    <property type="entry name" value="NamZ"/>
</dbReference>
<dbReference type="Gene3D" id="3.40.50.12170">
    <property type="entry name" value="Uncharacterised protein PF07075, DUF1343"/>
    <property type="match status" value="1"/>
</dbReference>
<dbReference type="Gene3D" id="3.90.1150.140">
    <property type="match status" value="1"/>
</dbReference>